<organism evidence="2 3">
    <name type="scientific">Elysia marginata</name>
    <dbReference type="NCBI Taxonomy" id="1093978"/>
    <lineage>
        <taxon>Eukaryota</taxon>
        <taxon>Metazoa</taxon>
        <taxon>Spiralia</taxon>
        <taxon>Lophotrochozoa</taxon>
        <taxon>Mollusca</taxon>
        <taxon>Gastropoda</taxon>
        <taxon>Heterobranchia</taxon>
        <taxon>Euthyneura</taxon>
        <taxon>Panpulmonata</taxon>
        <taxon>Sacoglossa</taxon>
        <taxon>Placobranchoidea</taxon>
        <taxon>Plakobranchidae</taxon>
        <taxon>Elysia</taxon>
    </lineage>
</organism>
<dbReference type="Proteomes" id="UP000762676">
    <property type="component" value="Unassembled WGS sequence"/>
</dbReference>
<gene>
    <name evidence="2" type="ORF">ElyMa_006822400</name>
</gene>
<sequence>MVIFEPAQRERDASSTSDQHSGKTRLLPPVDTQRVLKGGHHLVKQRASRAVTACDHRPVPRGGDRPVASCHVAHTHLCCPDLLLDMRTNRKVTPLAQVVCR</sequence>
<protein>
    <submittedName>
        <fullName evidence="2">Uncharacterized protein</fullName>
    </submittedName>
</protein>
<reference evidence="2 3" key="1">
    <citation type="journal article" date="2021" name="Elife">
        <title>Chloroplast acquisition without the gene transfer in kleptoplastic sea slugs, Plakobranchus ocellatus.</title>
        <authorList>
            <person name="Maeda T."/>
            <person name="Takahashi S."/>
            <person name="Yoshida T."/>
            <person name="Shimamura S."/>
            <person name="Takaki Y."/>
            <person name="Nagai Y."/>
            <person name="Toyoda A."/>
            <person name="Suzuki Y."/>
            <person name="Arimoto A."/>
            <person name="Ishii H."/>
            <person name="Satoh N."/>
            <person name="Nishiyama T."/>
            <person name="Hasebe M."/>
            <person name="Maruyama T."/>
            <person name="Minagawa J."/>
            <person name="Obokata J."/>
            <person name="Shigenobu S."/>
        </authorList>
    </citation>
    <scope>NUCLEOTIDE SEQUENCE [LARGE SCALE GENOMIC DNA]</scope>
</reference>
<feature type="region of interest" description="Disordered" evidence="1">
    <location>
        <begin position="1"/>
        <end position="26"/>
    </location>
</feature>
<name>A0AAV4J569_9GAST</name>
<keyword evidence="3" id="KW-1185">Reference proteome</keyword>
<accession>A0AAV4J569</accession>
<proteinExistence type="predicted"/>
<evidence type="ECO:0000313" key="3">
    <source>
        <dbReference type="Proteomes" id="UP000762676"/>
    </source>
</evidence>
<dbReference type="AlphaFoldDB" id="A0AAV4J569"/>
<dbReference type="EMBL" id="BMAT01013652">
    <property type="protein sequence ID" value="GFS17440.1"/>
    <property type="molecule type" value="Genomic_DNA"/>
</dbReference>
<evidence type="ECO:0000256" key="1">
    <source>
        <dbReference type="SAM" id="MobiDB-lite"/>
    </source>
</evidence>
<comment type="caution">
    <text evidence="2">The sequence shown here is derived from an EMBL/GenBank/DDBJ whole genome shotgun (WGS) entry which is preliminary data.</text>
</comment>
<evidence type="ECO:0000313" key="2">
    <source>
        <dbReference type="EMBL" id="GFS17440.1"/>
    </source>
</evidence>